<dbReference type="AlphaFoldDB" id="A0AA39U4I2"/>
<accession>A0AA39U4I2</accession>
<keyword evidence="2" id="KW-0812">Transmembrane</keyword>
<evidence type="ECO:0000313" key="4">
    <source>
        <dbReference type="Proteomes" id="UP001175000"/>
    </source>
</evidence>
<keyword evidence="2" id="KW-1133">Transmembrane helix</keyword>
<feature type="transmembrane region" description="Helical" evidence="2">
    <location>
        <begin position="225"/>
        <end position="243"/>
    </location>
</feature>
<keyword evidence="2" id="KW-0472">Membrane</keyword>
<feature type="compositionally biased region" description="Gly residues" evidence="1">
    <location>
        <begin position="167"/>
        <end position="178"/>
    </location>
</feature>
<organism evidence="3 4">
    <name type="scientific">Immersiella caudata</name>
    <dbReference type="NCBI Taxonomy" id="314043"/>
    <lineage>
        <taxon>Eukaryota</taxon>
        <taxon>Fungi</taxon>
        <taxon>Dikarya</taxon>
        <taxon>Ascomycota</taxon>
        <taxon>Pezizomycotina</taxon>
        <taxon>Sordariomycetes</taxon>
        <taxon>Sordariomycetidae</taxon>
        <taxon>Sordariales</taxon>
        <taxon>Lasiosphaeriaceae</taxon>
        <taxon>Immersiella</taxon>
    </lineage>
</organism>
<proteinExistence type="predicted"/>
<gene>
    <name evidence="3" type="ORF">B0T14DRAFT_439782</name>
</gene>
<comment type="caution">
    <text evidence="3">The sequence shown here is derived from an EMBL/GenBank/DDBJ whole genome shotgun (WGS) entry which is preliminary data.</text>
</comment>
<name>A0AA39U4I2_9PEZI</name>
<evidence type="ECO:0000256" key="2">
    <source>
        <dbReference type="SAM" id="Phobius"/>
    </source>
</evidence>
<dbReference type="Proteomes" id="UP001175000">
    <property type="component" value="Unassembled WGS sequence"/>
</dbReference>
<reference evidence="3" key="1">
    <citation type="submission" date="2023-06" db="EMBL/GenBank/DDBJ databases">
        <title>Genome-scale phylogeny and comparative genomics of the fungal order Sordariales.</title>
        <authorList>
            <consortium name="Lawrence Berkeley National Laboratory"/>
            <person name="Hensen N."/>
            <person name="Bonometti L."/>
            <person name="Westerberg I."/>
            <person name="Brannstrom I.O."/>
            <person name="Guillou S."/>
            <person name="Cros-Aarteil S."/>
            <person name="Calhoun S."/>
            <person name="Haridas S."/>
            <person name="Kuo A."/>
            <person name="Mondo S."/>
            <person name="Pangilinan J."/>
            <person name="Riley R."/>
            <person name="Labutti K."/>
            <person name="Andreopoulos B."/>
            <person name="Lipzen A."/>
            <person name="Chen C."/>
            <person name="Yanf M."/>
            <person name="Daum C."/>
            <person name="Ng V."/>
            <person name="Clum A."/>
            <person name="Steindorff A."/>
            <person name="Ohm R."/>
            <person name="Martin F."/>
            <person name="Silar P."/>
            <person name="Natvig D."/>
            <person name="Lalanne C."/>
            <person name="Gautier V."/>
            <person name="Ament-Velasquez S.L."/>
            <person name="Kruys A."/>
            <person name="Hutchinson M.I."/>
            <person name="Powell A.J."/>
            <person name="Barry K."/>
            <person name="Miller A.N."/>
            <person name="Grigoriev I.V."/>
            <person name="Debuchy R."/>
            <person name="Gladieux P."/>
            <person name="Thoren M.H."/>
            <person name="Johannesson H."/>
        </authorList>
    </citation>
    <scope>NUCLEOTIDE SEQUENCE</scope>
    <source>
        <strain evidence="3">CBS 606.72</strain>
    </source>
</reference>
<dbReference type="EMBL" id="JAULSU010000007">
    <property type="protein sequence ID" value="KAK0612258.1"/>
    <property type="molecule type" value="Genomic_DNA"/>
</dbReference>
<evidence type="ECO:0000313" key="3">
    <source>
        <dbReference type="EMBL" id="KAK0612258.1"/>
    </source>
</evidence>
<protein>
    <submittedName>
        <fullName evidence="3">Uncharacterized protein</fullName>
    </submittedName>
</protein>
<sequence>MGNSDSKIANLCLPDDLAAQSLPHRFTATHKASFSKITALLSDPDHPDKPSFAITWPAGWYGSMIFHAGPTKDHPALAAAKTAGKLRLDFEVALPALPPTEQRTEILRYESRRMREKWWFAMQIGTGPDARVERFEWRRSHGAAVKGVAGGSGWGWKLVRMGEVGHGGEGLGGAGEGGSDGDDDGQTDGLTSDGKEVVAVWADAGLSLSRMGAFEFRGSGATGDLGLLWAVMALVTCMGVWQLRQQRNEMAAVT</sequence>
<evidence type="ECO:0000256" key="1">
    <source>
        <dbReference type="SAM" id="MobiDB-lite"/>
    </source>
</evidence>
<keyword evidence="4" id="KW-1185">Reference proteome</keyword>
<feature type="region of interest" description="Disordered" evidence="1">
    <location>
        <begin position="167"/>
        <end position="192"/>
    </location>
</feature>